<reference evidence="15" key="1">
    <citation type="submission" date="2017-02" db="UniProtKB">
        <authorList>
            <consortium name="WormBaseParasite"/>
        </authorList>
    </citation>
    <scope>IDENTIFICATION</scope>
</reference>
<dbReference type="GO" id="GO:0043186">
    <property type="term" value="C:P granule"/>
    <property type="evidence" value="ECO:0007669"/>
    <property type="project" value="UniProtKB-ARBA"/>
</dbReference>
<dbReference type="OrthoDB" id="10259640at2759"/>
<feature type="compositionally biased region" description="Basic and acidic residues" evidence="9">
    <location>
        <begin position="506"/>
        <end position="518"/>
    </location>
</feature>
<dbReference type="CDD" id="cd17941">
    <property type="entry name" value="DEADc_DDX10"/>
    <property type="match status" value="1"/>
</dbReference>
<comment type="domain">
    <text evidence="8">The Q motif is unique to and characteristic of the DEAD box family of RNA helicases and controls ATP binding and hydrolysis.</text>
</comment>
<evidence type="ECO:0000313" key="14">
    <source>
        <dbReference type="Proteomes" id="UP000274131"/>
    </source>
</evidence>
<keyword evidence="2 7" id="KW-0378">Hydrolase</keyword>
<organism evidence="15">
    <name type="scientific">Enterobius vermicularis</name>
    <name type="common">Human pinworm</name>
    <dbReference type="NCBI Taxonomy" id="51028"/>
    <lineage>
        <taxon>Eukaryota</taxon>
        <taxon>Metazoa</taxon>
        <taxon>Ecdysozoa</taxon>
        <taxon>Nematoda</taxon>
        <taxon>Chromadorea</taxon>
        <taxon>Rhabditida</taxon>
        <taxon>Spirurina</taxon>
        <taxon>Oxyuridomorpha</taxon>
        <taxon>Oxyuroidea</taxon>
        <taxon>Oxyuridae</taxon>
        <taxon>Enterobius</taxon>
    </lineage>
</organism>
<dbReference type="EC" id="3.6.4.13" evidence="8"/>
<dbReference type="STRING" id="51028.A0A0N4VA28"/>
<dbReference type="Proteomes" id="UP000274131">
    <property type="component" value="Unassembled WGS sequence"/>
</dbReference>
<dbReference type="InterPro" id="IPR011545">
    <property type="entry name" value="DEAD/DEAH_box_helicase_dom"/>
</dbReference>
<feature type="domain" description="Helicase C-terminal" evidence="11">
    <location>
        <begin position="271"/>
        <end position="439"/>
    </location>
</feature>
<dbReference type="PROSITE" id="PS51195">
    <property type="entry name" value="Q_MOTIF"/>
    <property type="match status" value="1"/>
</dbReference>
<evidence type="ECO:0000256" key="2">
    <source>
        <dbReference type="ARBA" id="ARBA00022801"/>
    </source>
</evidence>
<sequence>MNRTRKSFGTDDFGVSESSRKVIDKLRKKRFAKRKRRSQVESVEADDTKRFTSFSSFPLSKQTQEGLEKNHFLKPTEIQRDSLPFSLRGVDVVGAAKTGSGKTLAFLIPLLECLWRQHWSRTTDGLGALVITPTRELAYQIFQVLNRIGGSHHFSVALLIGGGDIEFEKNRVQKVNIVISTPGRLLQHMDENSMFTCDQLQMLVIDEADRILDLGFASQMDAILSNLPNERQTLLFSATQTTNVEELTRLALRDPIYVSVHENASEATPEQLQQSYLICRDEDKINFLWSFFMNHQKKKSLVFVSTCRQARFLTKAFHHLRPGLPVFGLWGTMNQSRRLQVFETFNERKSAAAMVATDVASRGLDFARVDWVIQLDCPATVEDYIHRVGRTARMDEKGEAVLVLTPSQEKSMCIRLAARKVPISKIRLGLIHLTGRTLADISNKLQSILIKIEGLKQFAQQVFKYSNIFDVASIDVGALANSYGLSTAPRLRFLTRASRNNKRNAQSKDDEAVKENGNREKTCSELLDMFMEAGRSDEAKKLKKRLAKEKQDVNKDEASIDLGVEDESDGDEVDLSWLPDPDKPKKYDALWNEMSDAEKEVGLIFFETGSLAKMKKHVSYVTGWPEVILFDILYHLLEQFRESADRFNC</sequence>
<evidence type="ECO:0000256" key="8">
    <source>
        <dbReference type="RuleBase" id="RU365068"/>
    </source>
</evidence>
<dbReference type="SMART" id="SM01178">
    <property type="entry name" value="DUF4217"/>
    <property type="match status" value="1"/>
</dbReference>
<dbReference type="Pfam" id="PF00271">
    <property type="entry name" value="Helicase_C"/>
    <property type="match status" value="1"/>
</dbReference>
<dbReference type="EMBL" id="UXUI01008665">
    <property type="protein sequence ID" value="VDD92079.1"/>
    <property type="molecule type" value="Genomic_DNA"/>
</dbReference>
<feature type="region of interest" description="Disordered" evidence="9">
    <location>
        <begin position="497"/>
        <end position="518"/>
    </location>
</feature>
<evidence type="ECO:0000259" key="10">
    <source>
        <dbReference type="PROSITE" id="PS51192"/>
    </source>
</evidence>
<dbReference type="CDD" id="cd18787">
    <property type="entry name" value="SF2_C_DEAD"/>
    <property type="match status" value="1"/>
</dbReference>
<dbReference type="GO" id="GO:0003723">
    <property type="term" value="F:RNA binding"/>
    <property type="evidence" value="ECO:0007669"/>
    <property type="project" value="UniProtKB-UniRule"/>
</dbReference>
<dbReference type="PANTHER" id="PTHR24031">
    <property type="entry name" value="RNA HELICASE"/>
    <property type="match status" value="1"/>
</dbReference>
<evidence type="ECO:0000313" key="13">
    <source>
        <dbReference type="EMBL" id="VDD92079.1"/>
    </source>
</evidence>
<dbReference type="PROSITE" id="PS00039">
    <property type="entry name" value="DEAD_ATP_HELICASE"/>
    <property type="match status" value="1"/>
</dbReference>
<keyword evidence="5 8" id="KW-0694">RNA-binding</keyword>
<dbReference type="InterPro" id="IPR027417">
    <property type="entry name" value="P-loop_NTPase"/>
</dbReference>
<keyword evidence="1 7" id="KW-0547">Nucleotide-binding</keyword>
<dbReference type="PROSITE" id="PS51192">
    <property type="entry name" value="HELICASE_ATP_BIND_1"/>
    <property type="match status" value="1"/>
</dbReference>
<dbReference type="InterPro" id="IPR001650">
    <property type="entry name" value="Helicase_C-like"/>
</dbReference>
<dbReference type="SMART" id="SM00490">
    <property type="entry name" value="HELICc"/>
    <property type="match status" value="1"/>
</dbReference>
<dbReference type="SMART" id="SM00487">
    <property type="entry name" value="DEXDc"/>
    <property type="match status" value="1"/>
</dbReference>
<dbReference type="PROSITE" id="PS51194">
    <property type="entry name" value="HELICASE_CTER"/>
    <property type="match status" value="1"/>
</dbReference>
<evidence type="ECO:0000259" key="11">
    <source>
        <dbReference type="PROSITE" id="PS51194"/>
    </source>
</evidence>
<dbReference type="Pfam" id="PF00270">
    <property type="entry name" value="DEAD"/>
    <property type="match status" value="1"/>
</dbReference>
<comment type="catalytic activity">
    <reaction evidence="8">
        <text>ATP + H2O = ADP + phosphate + H(+)</text>
        <dbReference type="Rhea" id="RHEA:13065"/>
        <dbReference type="ChEBI" id="CHEBI:15377"/>
        <dbReference type="ChEBI" id="CHEBI:15378"/>
        <dbReference type="ChEBI" id="CHEBI:30616"/>
        <dbReference type="ChEBI" id="CHEBI:43474"/>
        <dbReference type="ChEBI" id="CHEBI:456216"/>
        <dbReference type="EC" id="3.6.4.13"/>
    </reaction>
</comment>
<feature type="short sequence motif" description="Q motif" evidence="6">
    <location>
        <begin position="52"/>
        <end position="80"/>
    </location>
</feature>
<evidence type="ECO:0000256" key="4">
    <source>
        <dbReference type="ARBA" id="ARBA00022840"/>
    </source>
</evidence>
<evidence type="ECO:0000256" key="9">
    <source>
        <dbReference type="SAM" id="MobiDB-lite"/>
    </source>
</evidence>
<evidence type="ECO:0000256" key="6">
    <source>
        <dbReference type="PROSITE-ProRule" id="PRU00552"/>
    </source>
</evidence>
<gene>
    <name evidence="13" type="ORF">EVEC_LOCUS6830</name>
</gene>
<dbReference type="InterPro" id="IPR014014">
    <property type="entry name" value="RNA_helicase_DEAD_Q_motif"/>
</dbReference>
<evidence type="ECO:0000313" key="15">
    <source>
        <dbReference type="WBParaSite" id="EVEC_0000730901-mRNA-1"/>
    </source>
</evidence>
<feature type="region of interest" description="Disordered" evidence="9">
    <location>
        <begin position="557"/>
        <end position="580"/>
    </location>
</feature>
<dbReference type="GO" id="GO:0005524">
    <property type="term" value="F:ATP binding"/>
    <property type="evidence" value="ECO:0007669"/>
    <property type="project" value="UniProtKB-UniRule"/>
</dbReference>
<dbReference type="InterPro" id="IPR025313">
    <property type="entry name" value="SPB4-like_CTE"/>
</dbReference>
<feature type="compositionally biased region" description="Acidic residues" evidence="9">
    <location>
        <begin position="563"/>
        <end position="574"/>
    </location>
</feature>
<comment type="similarity">
    <text evidence="7">Belongs to the DEAD box helicase family.</text>
</comment>
<evidence type="ECO:0000256" key="3">
    <source>
        <dbReference type="ARBA" id="ARBA00022806"/>
    </source>
</evidence>
<dbReference type="AlphaFoldDB" id="A0A0N4VA28"/>
<dbReference type="Gene3D" id="3.40.50.300">
    <property type="entry name" value="P-loop containing nucleotide triphosphate hydrolases"/>
    <property type="match status" value="2"/>
</dbReference>
<reference evidence="13 14" key="2">
    <citation type="submission" date="2018-10" db="EMBL/GenBank/DDBJ databases">
        <authorList>
            <consortium name="Pathogen Informatics"/>
        </authorList>
    </citation>
    <scope>NUCLEOTIDE SEQUENCE [LARGE SCALE GENOMIC DNA]</scope>
</reference>
<keyword evidence="14" id="KW-1185">Reference proteome</keyword>
<accession>A0A0N4VA28</accession>
<proteinExistence type="inferred from homology"/>
<keyword evidence="3 7" id="KW-0347">Helicase</keyword>
<dbReference type="SUPFAM" id="SSF52540">
    <property type="entry name" value="P-loop containing nucleoside triphosphate hydrolases"/>
    <property type="match status" value="1"/>
</dbReference>
<dbReference type="WBParaSite" id="EVEC_0000730901-mRNA-1">
    <property type="protein sequence ID" value="EVEC_0000730901-mRNA-1"/>
    <property type="gene ID" value="EVEC_0000730901"/>
</dbReference>
<name>A0A0N4VA28_ENTVE</name>
<keyword evidence="4 7" id="KW-0067">ATP-binding</keyword>
<evidence type="ECO:0000256" key="1">
    <source>
        <dbReference type="ARBA" id="ARBA00022741"/>
    </source>
</evidence>
<protein>
    <recommendedName>
        <fullName evidence="8">ATP-dependent RNA helicase</fullName>
        <ecNumber evidence="8">3.6.4.13</ecNumber>
    </recommendedName>
</protein>
<comment type="function">
    <text evidence="8">RNA helicase.</text>
</comment>
<dbReference type="InterPro" id="IPR014001">
    <property type="entry name" value="Helicase_ATP-bd"/>
</dbReference>
<feature type="domain" description="Helicase ATP-binding" evidence="10">
    <location>
        <begin position="83"/>
        <end position="258"/>
    </location>
</feature>
<evidence type="ECO:0000256" key="7">
    <source>
        <dbReference type="RuleBase" id="RU000492"/>
    </source>
</evidence>
<dbReference type="GO" id="GO:0016787">
    <property type="term" value="F:hydrolase activity"/>
    <property type="evidence" value="ECO:0007669"/>
    <property type="project" value="UniProtKB-KW"/>
</dbReference>
<feature type="domain" description="DEAD-box RNA helicase Q" evidence="12">
    <location>
        <begin position="52"/>
        <end position="80"/>
    </location>
</feature>
<evidence type="ECO:0000259" key="12">
    <source>
        <dbReference type="PROSITE" id="PS51195"/>
    </source>
</evidence>
<dbReference type="InterPro" id="IPR000629">
    <property type="entry name" value="RNA-helicase_DEAD-box_CS"/>
</dbReference>
<dbReference type="GO" id="GO:0003724">
    <property type="term" value="F:RNA helicase activity"/>
    <property type="evidence" value="ECO:0007669"/>
    <property type="project" value="UniProtKB-EC"/>
</dbReference>
<evidence type="ECO:0000256" key="5">
    <source>
        <dbReference type="ARBA" id="ARBA00022884"/>
    </source>
</evidence>